<name>A0A1Y3EG82_9BILA</name>
<sequence>MQTTQLQNTEHRFRVRLAKPKLTKLSLKFPIAKFARIDPHRPEMTNQKNKIDKRQTLLPGLTTVSNKRIHPDGHLQLKWKKKKRKYPGKQAFNTHHIHMQMLGRAVMKLQKNYEMPRRRKKENEKY</sequence>
<dbReference type="EMBL" id="LVZM01013223">
    <property type="protein sequence ID" value="OUC44144.1"/>
    <property type="molecule type" value="Genomic_DNA"/>
</dbReference>
<comment type="caution">
    <text evidence="1">The sequence shown here is derived from an EMBL/GenBank/DDBJ whole genome shotgun (WGS) entry which is preliminary data.</text>
</comment>
<gene>
    <name evidence="1" type="ORF">D917_02282</name>
</gene>
<accession>A0A1Y3EG82</accession>
<dbReference type="AlphaFoldDB" id="A0A1Y3EG82"/>
<evidence type="ECO:0000313" key="2">
    <source>
        <dbReference type="Proteomes" id="UP000243006"/>
    </source>
</evidence>
<protein>
    <submittedName>
        <fullName evidence="1">Uncharacterized protein</fullName>
    </submittedName>
</protein>
<proteinExistence type="predicted"/>
<reference evidence="1 2" key="1">
    <citation type="submission" date="2015-04" db="EMBL/GenBank/DDBJ databases">
        <title>Draft genome of the roundworm Trichinella nativa.</title>
        <authorList>
            <person name="Mitreva M."/>
        </authorList>
    </citation>
    <scope>NUCLEOTIDE SEQUENCE [LARGE SCALE GENOMIC DNA]</scope>
    <source>
        <strain evidence="1 2">ISS45</strain>
    </source>
</reference>
<evidence type="ECO:0000313" key="1">
    <source>
        <dbReference type="EMBL" id="OUC44144.1"/>
    </source>
</evidence>
<organism evidence="1 2">
    <name type="scientific">Trichinella nativa</name>
    <dbReference type="NCBI Taxonomy" id="6335"/>
    <lineage>
        <taxon>Eukaryota</taxon>
        <taxon>Metazoa</taxon>
        <taxon>Ecdysozoa</taxon>
        <taxon>Nematoda</taxon>
        <taxon>Enoplea</taxon>
        <taxon>Dorylaimia</taxon>
        <taxon>Trichinellida</taxon>
        <taxon>Trichinellidae</taxon>
        <taxon>Trichinella</taxon>
    </lineage>
</organism>
<dbReference type="Proteomes" id="UP000243006">
    <property type="component" value="Unassembled WGS sequence"/>
</dbReference>